<organism evidence="2 3">
    <name type="scientific">Rhodococcus zopfii</name>
    <dbReference type="NCBI Taxonomy" id="43772"/>
    <lineage>
        <taxon>Bacteria</taxon>
        <taxon>Bacillati</taxon>
        <taxon>Actinomycetota</taxon>
        <taxon>Actinomycetes</taxon>
        <taxon>Mycobacteriales</taxon>
        <taxon>Nocardiaceae</taxon>
        <taxon>Rhodococcus</taxon>
    </lineage>
</organism>
<dbReference type="SUPFAM" id="SSF52777">
    <property type="entry name" value="CoA-dependent acyltransferases"/>
    <property type="match status" value="1"/>
</dbReference>
<reference evidence="2 3" key="1">
    <citation type="submission" date="2019-10" db="EMBL/GenBank/DDBJ databases">
        <title>Draft Genome Assembly of Rhodococcus zopfii DSM44189.</title>
        <authorList>
            <person name="Sutton J.M."/>
            <person name="Akob D.M."/>
            <person name="Bushman T.J."/>
        </authorList>
    </citation>
    <scope>NUCLEOTIDE SEQUENCE [LARGE SCALE GENOMIC DNA]</scope>
    <source>
        <strain evidence="2 3">DSM 44189</strain>
    </source>
</reference>
<evidence type="ECO:0000313" key="2">
    <source>
        <dbReference type="EMBL" id="MDV2475997.1"/>
    </source>
</evidence>
<accession>A0ABU3WPR8</accession>
<dbReference type="InterPro" id="IPR009721">
    <property type="entry name" value="O-acyltransferase_WSD1_C"/>
</dbReference>
<evidence type="ECO:0000313" key="3">
    <source>
        <dbReference type="Proteomes" id="UP001275440"/>
    </source>
</evidence>
<feature type="domain" description="O-acyltransferase WSD1 C-terminal" evidence="1">
    <location>
        <begin position="95"/>
        <end position="220"/>
    </location>
</feature>
<dbReference type="Gene3D" id="3.30.559.30">
    <property type="entry name" value="Nonribosomal peptide synthetase, condensation domain"/>
    <property type="match status" value="1"/>
</dbReference>
<comment type="caution">
    <text evidence="2">The sequence shown here is derived from an EMBL/GenBank/DDBJ whole genome shotgun (WGS) entry which is preliminary data.</text>
</comment>
<dbReference type="EMBL" id="WBMO01000001">
    <property type="protein sequence ID" value="MDV2475997.1"/>
    <property type="molecule type" value="Genomic_DNA"/>
</dbReference>
<dbReference type="Pfam" id="PF06974">
    <property type="entry name" value="WS_DGAT_C"/>
    <property type="match status" value="1"/>
</dbReference>
<sequence>MEPTSLNRPTSSRRRVTRVVVPLAEVTSLAHRHHGTVNDIVVTAVTGAMLAGLRARGERPGRLVVSVPISGRRTATADRLGNVTGVRPVSVPAIVDDEDRLTRIVAATSAAHGQPARASSGGPLGLAFRALGRLGMFRLFIDHQRMVHTFVTNLRGPAEPVELAAFRVRSLVPLVVTPGNVGVTFAVLSYAGDLGITLVADPAIVPDQDEMAQNVADTVARLQRCTPSTR</sequence>
<dbReference type="InterPro" id="IPR045034">
    <property type="entry name" value="O-acyltransferase_WSD1-like"/>
</dbReference>
<protein>
    <submittedName>
        <fullName evidence="2">DUF1298 domain-containing protein</fullName>
    </submittedName>
</protein>
<evidence type="ECO:0000259" key="1">
    <source>
        <dbReference type="Pfam" id="PF06974"/>
    </source>
</evidence>
<dbReference type="PANTHER" id="PTHR31650">
    <property type="entry name" value="O-ACYLTRANSFERASE (WSD1-LIKE) FAMILY PROTEIN"/>
    <property type="match status" value="1"/>
</dbReference>
<name>A0ABU3WPR8_9NOCA</name>
<keyword evidence="3" id="KW-1185">Reference proteome</keyword>
<dbReference type="PANTHER" id="PTHR31650:SF1">
    <property type="entry name" value="WAX ESTER SYNTHASE_DIACYLGLYCEROL ACYLTRANSFERASE 4-RELATED"/>
    <property type="match status" value="1"/>
</dbReference>
<gene>
    <name evidence="2" type="ORF">F8M49_12695</name>
</gene>
<proteinExistence type="predicted"/>
<dbReference type="Proteomes" id="UP001275440">
    <property type="component" value="Unassembled WGS sequence"/>
</dbReference>